<dbReference type="AlphaFoldDB" id="A0A1G1ZVW8"/>
<name>A0A1G1ZVW8_9BACT</name>
<gene>
    <name evidence="2" type="ORF">A2586_01280</name>
</gene>
<dbReference type="Proteomes" id="UP000176611">
    <property type="component" value="Unassembled WGS sequence"/>
</dbReference>
<evidence type="ECO:0000256" key="1">
    <source>
        <dbReference type="SAM" id="Phobius"/>
    </source>
</evidence>
<keyword evidence="1" id="KW-0812">Transmembrane</keyword>
<feature type="transmembrane region" description="Helical" evidence="1">
    <location>
        <begin position="135"/>
        <end position="151"/>
    </location>
</feature>
<evidence type="ECO:0000313" key="2">
    <source>
        <dbReference type="EMBL" id="OGY68619.1"/>
    </source>
</evidence>
<dbReference type="EMBL" id="MHJO01000033">
    <property type="protein sequence ID" value="OGY68619.1"/>
    <property type="molecule type" value="Genomic_DNA"/>
</dbReference>
<reference evidence="2 3" key="1">
    <citation type="journal article" date="2016" name="Nat. Commun.">
        <title>Thousands of microbial genomes shed light on interconnected biogeochemical processes in an aquifer system.</title>
        <authorList>
            <person name="Anantharaman K."/>
            <person name="Brown C.T."/>
            <person name="Hug L.A."/>
            <person name="Sharon I."/>
            <person name="Castelle C.J."/>
            <person name="Probst A.J."/>
            <person name="Thomas B.C."/>
            <person name="Singh A."/>
            <person name="Wilkins M.J."/>
            <person name="Karaoz U."/>
            <person name="Brodie E.L."/>
            <person name="Williams K.H."/>
            <person name="Hubbard S.S."/>
            <person name="Banfield J.F."/>
        </authorList>
    </citation>
    <scope>NUCLEOTIDE SEQUENCE [LARGE SCALE GENOMIC DNA]</scope>
</reference>
<evidence type="ECO:0000313" key="3">
    <source>
        <dbReference type="Proteomes" id="UP000176611"/>
    </source>
</evidence>
<evidence type="ECO:0008006" key="4">
    <source>
        <dbReference type="Google" id="ProtNLM"/>
    </source>
</evidence>
<sequence>MNERTIRSLVFEFLLFYGAVNRPMSFFDIYRYLKRKTVEWNISQIYAVLNSLLSEGVIRTHEGLYSVSHLTHETLPRRSQDVCGDKKWMIFMRYSRVFRFIPFLGAACAAGSMSLGNVHEGSDFDTYIVAQEKRMFTMRFFLILLTGMLGSRRSGHHKKEEGSNKLCFNHFVTAKSLLLKPSYNMYWQELYAHFVPLYGDKKIIEQLREINAWTKAMKYTDDRRYGGDAKNIICRVVEYLLHGVMGDFFEMVLKKIQLYKINTSVLCAEYEPRIRVSDDELEFHPDTRRIKEWMKKITAHRGGR</sequence>
<organism evidence="2 3">
    <name type="scientific">Candidatus Harrisonbacteria bacterium RIFOXYD1_FULL_40_9</name>
    <dbReference type="NCBI Taxonomy" id="1798412"/>
    <lineage>
        <taxon>Bacteria</taxon>
        <taxon>Candidatus Harrisoniibacteriota</taxon>
    </lineage>
</organism>
<accession>A0A1G1ZVW8</accession>
<comment type="caution">
    <text evidence="2">The sequence shown here is derived from an EMBL/GenBank/DDBJ whole genome shotgun (WGS) entry which is preliminary data.</text>
</comment>
<feature type="transmembrane region" description="Helical" evidence="1">
    <location>
        <begin position="97"/>
        <end position="115"/>
    </location>
</feature>
<keyword evidence="1" id="KW-1133">Transmembrane helix</keyword>
<proteinExistence type="predicted"/>
<protein>
    <recommendedName>
        <fullName evidence="4">Polymerase nucleotidyl transferase domain-containing protein</fullName>
    </recommendedName>
</protein>
<keyword evidence="1" id="KW-0472">Membrane</keyword>